<organism evidence="1 2">
    <name type="scientific">Hymenobacter nitidus</name>
    <dbReference type="NCBI Taxonomy" id="2880929"/>
    <lineage>
        <taxon>Bacteria</taxon>
        <taxon>Pseudomonadati</taxon>
        <taxon>Bacteroidota</taxon>
        <taxon>Cytophagia</taxon>
        <taxon>Cytophagales</taxon>
        <taxon>Hymenobacteraceae</taxon>
        <taxon>Hymenobacter</taxon>
    </lineage>
</organism>
<keyword evidence="2" id="KW-1185">Reference proteome</keyword>
<dbReference type="Proteomes" id="UP001165297">
    <property type="component" value="Unassembled WGS sequence"/>
</dbReference>
<evidence type="ECO:0000313" key="2">
    <source>
        <dbReference type="Proteomes" id="UP001165297"/>
    </source>
</evidence>
<reference evidence="1" key="1">
    <citation type="submission" date="2021-10" db="EMBL/GenBank/DDBJ databases">
        <authorList>
            <person name="Dean J.D."/>
            <person name="Kim M.K."/>
            <person name="Newey C.N."/>
            <person name="Stoker T.S."/>
            <person name="Thompson D.W."/>
            <person name="Grose J.H."/>
        </authorList>
    </citation>
    <scope>NUCLEOTIDE SEQUENCE</scope>
    <source>
        <strain evidence="1">BT635</strain>
    </source>
</reference>
<gene>
    <name evidence="1" type="ORF">LGH70_21145</name>
</gene>
<proteinExistence type="predicted"/>
<evidence type="ECO:0008006" key="3">
    <source>
        <dbReference type="Google" id="ProtNLM"/>
    </source>
</evidence>
<name>A0ABS8AI47_9BACT</name>
<accession>A0ABS8AI47</accession>
<dbReference type="EMBL" id="JAJADQ010000014">
    <property type="protein sequence ID" value="MCB2380115.1"/>
    <property type="molecule type" value="Genomic_DNA"/>
</dbReference>
<evidence type="ECO:0000313" key="1">
    <source>
        <dbReference type="EMBL" id="MCB2380115.1"/>
    </source>
</evidence>
<comment type="caution">
    <text evidence="1">The sequence shown here is derived from an EMBL/GenBank/DDBJ whole genome shotgun (WGS) entry which is preliminary data.</text>
</comment>
<sequence>MSIPTAELEYLRLSYRPDLHILFMRWTRLVTSAEHRAGYQAALDFAQPHQAGYWLVDLRTRGLAEAEDFTWIITDFRQQMQQTLPGVAFRVAYLVTPYQQELINSRLLSQEGMFRTFIEEQSAYQWLATPRAEAS</sequence>
<dbReference type="RefSeq" id="WP_226189795.1">
    <property type="nucleotide sequence ID" value="NZ_JAJADQ010000014.1"/>
</dbReference>
<protein>
    <recommendedName>
        <fullName evidence="3">STAS/SEC14 domain-containing protein</fullName>
    </recommendedName>
</protein>